<dbReference type="GO" id="GO:0003677">
    <property type="term" value="F:DNA binding"/>
    <property type="evidence" value="ECO:0007669"/>
    <property type="project" value="InterPro"/>
</dbReference>
<dbReference type="InterPro" id="IPR036388">
    <property type="entry name" value="WH-like_DNA-bd_sf"/>
</dbReference>
<dbReference type="OrthoDB" id="6021633at2759"/>
<dbReference type="InterPro" id="IPR001523">
    <property type="entry name" value="Paired_dom"/>
</dbReference>
<evidence type="ECO:0000313" key="5">
    <source>
        <dbReference type="Proteomes" id="UP001152320"/>
    </source>
</evidence>
<reference evidence="4" key="1">
    <citation type="submission" date="2021-10" db="EMBL/GenBank/DDBJ databases">
        <title>Tropical sea cucumber genome reveals ecological adaptation and Cuvierian tubules defense mechanism.</title>
        <authorList>
            <person name="Chen T."/>
        </authorList>
    </citation>
    <scope>NUCLEOTIDE SEQUENCE</scope>
    <source>
        <strain evidence="4">Nanhai2018</strain>
        <tissue evidence="4">Muscle</tissue>
    </source>
</reference>
<dbReference type="EMBL" id="JAIZAY010000008">
    <property type="protein sequence ID" value="KAJ8037095.1"/>
    <property type="molecule type" value="Genomic_DNA"/>
</dbReference>
<organism evidence="4 5">
    <name type="scientific">Holothuria leucospilota</name>
    <name type="common">Black long sea cucumber</name>
    <name type="synonym">Mertensiothuria leucospilota</name>
    <dbReference type="NCBI Taxonomy" id="206669"/>
    <lineage>
        <taxon>Eukaryota</taxon>
        <taxon>Metazoa</taxon>
        <taxon>Echinodermata</taxon>
        <taxon>Eleutherozoa</taxon>
        <taxon>Echinozoa</taxon>
        <taxon>Holothuroidea</taxon>
        <taxon>Aspidochirotacea</taxon>
        <taxon>Aspidochirotida</taxon>
        <taxon>Holothuriidae</taxon>
        <taxon>Holothuria</taxon>
    </lineage>
</organism>
<evidence type="ECO:0000259" key="3">
    <source>
        <dbReference type="Pfam" id="PF13358"/>
    </source>
</evidence>
<dbReference type="Proteomes" id="UP001152320">
    <property type="component" value="Chromosome 8"/>
</dbReference>
<protein>
    <submittedName>
        <fullName evidence="4">Transposable element Tcb1 transposase</fullName>
    </submittedName>
</protein>
<dbReference type="InterPro" id="IPR047655">
    <property type="entry name" value="Transpos_IS630-like"/>
</dbReference>
<dbReference type="Gene3D" id="1.10.10.10">
    <property type="entry name" value="Winged helix-like DNA-binding domain superfamily/Winged helix DNA-binding domain"/>
    <property type="match status" value="1"/>
</dbReference>
<proteinExistence type="predicted"/>
<dbReference type="InterPro" id="IPR009057">
    <property type="entry name" value="Homeodomain-like_sf"/>
</dbReference>
<gene>
    <name evidence="4" type="ORF">HOLleu_17831</name>
</gene>
<dbReference type="InterPro" id="IPR036397">
    <property type="entry name" value="RNaseH_sf"/>
</dbReference>
<keyword evidence="1" id="KW-0563">Paired box</keyword>
<dbReference type="Gene3D" id="3.30.420.10">
    <property type="entry name" value="Ribonuclease H-like superfamily/Ribonuclease H"/>
    <property type="match status" value="1"/>
</dbReference>
<dbReference type="GO" id="GO:0006355">
    <property type="term" value="P:regulation of DNA-templated transcription"/>
    <property type="evidence" value="ECO:0007669"/>
    <property type="project" value="InterPro"/>
</dbReference>
<feature type="domain" description="Paired" evidence="2">
    <location>
        <begin position="5"/>
        <end position="97"/>
    </location>
</feature>
<evidence type="ECO:0000259" key="2">
    <source>
        <dbReference type="Pfam" id="PF00292"/>
    </source>
</evidence>
<dbReference type="NCBIfam" id="NF033545">
    <property type="entry name" value="transpos_IS630"/>
    <property type="match status" value="1"/>
</dbReference>
<sequence length="305" mass="35450">MPPQIPNHVRSRIVTLHTEGMSNTAIKQKLDGEGQNVHRTGILRVIRRFKTTGTTNDRARSGRPKKCSPVIETLIDKLLQENDELTSPDLQREILTETGLRISLTTIKTTRRKIGWVCTGTKYCQLIRKPNMRERLVFALNCLSTNETFERVIFSDECPIELNQHALLTFRKEGDTSRRKLKPKAKHPVKVHVWAGISTEGATPIHIFKGIMDSEFYIKNILQETLLPFVQEHFPDGNYRFLQDNDPKHKSRLAMEFISSNNIPYWETPPESPDMNPIENIWHELKHFLRKVINYLCYNINEFSF</sequence>
<evidence type="ECO:0000256" key="1">
    <source>
        <dbReference type="ARBA" id="ARBA00022724"/>
    </source>
</evidence>
<dbReference type="PANTHER" id="PTHR23022">
    <property type="entry name" value="TRANSPOSABLE ELEMENT-RELATED"/>
    <property type="match status" value="1"/>
</dbReference>
<dbReference type="Pfam" id="PF00292">
    <property type="entry name" value="PAX"/>
    <property type="match status" value="1"/>
</dbReference>
<dbReference type="SUPFAM" id="SSF46689">
    <property type="entry name" value="Homeodomain-like"/>
    <property type="match status" value="1"/>
</dbReference>
<evidence type="ECO:0000313" key="4">
    <source>
        <dbReference type="EMBL" id="KAJ8037095.1"/>
    </source>
</evidence>
<comment type="caution">
    <text evidence="4">The sequence shown here is derived from an EMBL/GenBank/DDBJ whole genome shotgun (WGS) entry which is preliminary data.</text>
</comment>
<dbReference type="PANTHER" id="PTHR23022:SF135">
    <property type="entry name" value="SI:DKEY-77F5.3"/>
    <property type="match status" value="1"/>
</dbReference>
<keyword evidence="5" id="KW-1185">Reference proteome</keyword>
<accession>A0A9Q1H911</accession>
<dbReference type="AlphaFoldDB" id="A0A9Q1H911"/>
<name>A0A9Q1H911_HOLLE</name>
<feature type="domain" description="Tc1-like transposase DDE" evidence="3">
    <location>
        <begin position="151"/>
        <end position="291"/>
    </location>
</feature>
<dbReference type="Pfam" id="PF13358">
    <property type="entry name" value="DDE_3"/>
    <property type="match status" value="1"/>
</dbReference>
<dbReference type="InterPro" id="IPR038717">
    <property type="entry name" value="Tc1-like_DDE_dom"/>
</dbReference>
<dbReference type="InterPro" id="IPR052338">
    <property type="entry name" value="Transposase_5"/>
</dbReference>